<evidence type="ECO:0000313" key="2">
    <source>
        <dbReference type="EMBL" id="QNQ10907.1"/>
    </source>
</evidence>
<evidence type="ECO:0000256" key="1">
    <source>
        <dbReference type="SAM" id="Phobius"/>
    </source>
</evidence>
<feature type="transmembrane region" description="Helical" evidence="1">
    <location>
        <begin position="193"/>
        <end position="211"/>
    </location>
</feature>
<accession>A0A7H0LMK4</accession>
<feature type="transmembrane region" description="Helical" evidence="1">
    <location>
        <begin position="81"/>
        <end position="101"/>
    </location>
</feature>
<dbReference type="Pfam" id="PF13687">
    <property type="entry name" value="DUF4153"/>
    <property type="match status" value="1"/>
</dbReference>
<dbReference type="KEGG" id="spap:H3Z74_06925"/>
<feature type="transmembrane region" description="Helical" evidence="1">
    <location>
        <begin position="333"/>
        <end position="354"/>
    </location>
</feature>
<evidence type="ECO:0000313" key="3">
    <source>
        <dbReference type="Proteomes" id="UP000516148"/>
    </source>
</evidence>
<feature type="transmembrane region" description="Helical" evidence="1">
    <location>
        <begin position="113"/>
        <end position="132"/>
    </location>
</feature>
<proteinExistence type="predicted"/>
<keyword evidence="1" id="KW-0472">Membrane</keyword>
<feature type="transmembrane region" description="Helical" evidence="1">
    <location>
        <begin position="24"/>
        <end position="41"/>
    </location>
</feature>
<feature type="transmembrane region" description="Helical" evidence="1">
    <location>
        <begin position="366"/>
        <end position="387"/>
    </location>
</feature>
<gene>
    <name evidence="2" type="ORF">H3Z74_06925</name>
</gene>
<feature type="transmembrane region" description="Helical" evidence="1">
    <location>
        <begin position="223"/>
        <end position="244"/>
    </location>
</feature>
<dbReference type="Proteomes" id="UP000516148">
    <property type="component" value="Chromosome"/>
</dbReference>
<dbReference type="AlphaFoldDB" id="A0A7H0LMK4"/>
<feature type="transmembrane region" description="Helical" evidence="1">
    <location>
        <begin position="296"/>
        <end position="321"/>
    </location>
</feature>
<keyword evidence="1" id="KW-0812">Transmembrane</keyword>
<name>A0A7H0LMK4_9SPHN</name>
<sequence>MSDEAAAGYESAVRDHGEWRARPLILAGIGLIVALILQQLLDRDYRSGVVTPEPATWRIALATAIGAGALALGFGMERLRLIWSLIFAGVVGAVGGLILYWHGNPGWEAFGGWSNASLFLSIAIAVPLFQTARDEGRWQFPYAEVHGHAWTNVVLWFACWLFVGVVFLLAHLLAALFDLIGLKILTELLGKDWFGAGMAGAAFGGALGVLRERDRVVRLLQRVVTAVLGVLAPILGVGLLIFLGALPFTGLGALWEATKSTTPILLGCVIGALILANAVIGNGSGEDGEDEATNPILRWGAMALALAILPLAVIAAVATGARIGQYGFTPDRLWALVFVILASCYGVVYLVALVRGRFDWARFVRASNLTLAFVVSGVALFLATPILSFNAISVRDQVGRLESGRTAPDKFDWAALAFDFGDPGKAAIGRLAKSSKTAIATRAKEAAGKENRWQVTQIEEGRDEADKLVNRLRVLPKPVPLPYALRQKLTGFESCGSFGRCTVFYSPSATEAIVLREDCVARPESSNVCAVARFWQHGSEWRSVLGGEWRGLSDAQQAALKRGAAAGSFEIRTVPRRQVFVGGVPVGEPFE</sequence>
<reference evidence="2 3" key="1">
    <citation type="submission" date="2020-09" db="EMBL/GenBank/DDBJ databases">
        <title>Sphingomonas sp., a new species isolated from pork steak.</title>
        <authorList>
            <person name="Heidler von Heilborn D."/>
        </authorList>
    </citation>
    <scope>NUCLEOTIDE SEQUENCE [LARGE SCALE GENOMIC DNA]</scope>
    <source>
        <strain evidence="3">S8-3T</strain>
    </source>
</reference>
<dbReference type="EMBL" id="CP061038">
    <property type="protein sequence ID" value="QNQ10907.1"/>
    <property type="molecule type" value="Genomic_DNA"/>
</dbReference>
<keyword evidence="3" id="KW-1185">Reference proteome</keyword>
<organism evidence="2 3">
    <name type="scientific">Sphingomonas alpina</name>
    <dbReference type="NCBI Taxonomy" id="653931"/>
    <lineage>
        <taxon>Bacteria</taxon>
        <taxon>Pseudomonadati</taxon>
        <taxon>Pseudomonadota</taxon>
        <taxon>Alphaproteobacteria</taxon>
        <taxon>Sphingomonadales</taxon>
        <taxon>Sphingomonadaceae</taxon>
        <taxon>Sphingomonas</taxon>
    </lineage>
</organism>
<keyword evidence="1" id="KW-1133">Transmembrane helix</keyword>
<feature type="transmembrane region" description="Helical" evidence="1">
    <location>
        <begin position="264"/>
        <end position="284"/>
    </location>
</feature>
<dbReference type="InterPro" id="IPR025291">
    <property type="entry name" value="DUF4153"/>
</dbReference>
<feature type="transmembrane region" description="Helical" evidence="1">
    <location>
        <begin position="153"/>
        <end position="173"/>
    </location>
</feature>
<feature type="transmembrane region" description="Helical" evidence="1">
    <location>
        <begin position="56"/>
        <end position="74"/>
    </location>
</feature>
<dbReference type="RefSeq" id="WP_187763197.1">
    <property type="nucleotide sequence ID" value="NZ_CP061038.1"/>
</dbReference>
<protein>
    <submittedName>
        <fullName evidence="2">DUF4153 domain-containing protein</fullName>
    </submittedName>
</protein>